<dbReference type="PANTHER" id="PTHR46586">
    <property type="entry name" value="ANKYRIN REPEAT-CONTAINING PROTEIN"/>
    <property type="match status" value="1"/>
</dbReference>
<dbReference type="Pfam" id="PF13637">
    <property type="entry name" value="Ank_4"/>
    <property type="match status" value="1"/>
</dbReference>
<reference evidence="1" key="1">
    <citation type="submission" date="2023-04" db="EMBL/GenBank/DDBJ databases">
        <title>Phytophthora lilii NBRC 32176.</title>
        <authorList>
            <person name="Ichikawa N."/>
            <person name="Sato H."/>
            <person name="Tonouchi N."/>
        </authorList>
    </citation>
    <scope>NUCLEOTIDE SEQUENCE</scope>
    <source>
        <strain evidence="1">NBRC 32176</strain>
    </source>
</reference>
<keyword evidence="2" id="KW-1185">Reference proteome</keyword>
<dbReference type="Gene3D" id="1.25.40.20">
    <property type="entry name" value="Ankyrin repeat-containing domain"/>
    <property type="match status" value="2"/>
</dbReference>
<dbReference type="Pfam" id="PF12796">
    <property type="entry name" value="Ank_2"/>
    <property type="match status" value="1"/>
</dbReference>
<dbReference type="InterPro" id="IPR052050">
    <property type="entry name" value="SecEffector_AnkRepeat"/>
</dbReference>
<dbReference type="InterPro" id="IPR036770">
    <property type="entry name" value="Ankyrin_rpt-contain_sf"/>
</dbReference>
<dbReference type="PANTHER" id="PTHR46586:SF3">
    <property type="entry name" value="ANKYRIN REPEAT-CONTAINING PROTEIN"/>
    <property type="match status" value="1"/>
</dbReference>
<name>A0A9W6X8H1_9STRA</name>
<dbReference type="OrthoDB" id="126624at2759"/>
<dbReference type="EMBL" id="BSXW01001091">
    <property type="protein sequence ID" value="GMF33591.1"/>
    <property type="molecule type" value="Genomic_DNA"/>
</dbReference>
<dbReference type="SMART" id="SM00248">
    <property type="entry name" value="ANK"/>
    <property type="match status" value="5"/>
</dbReference>
<protein>
    <submittedName>
        <fullName evidence="1">Unnamed protein product</fullName>
    </submittedName>
</protein>
<organism evidence="1 2">
    <name type="scientific">Phytophthora lilii</name>
    <dbReference type="NCBI Taxonomy" id="2077276"/>
    <lineage>
        <taxon>Eukaryota</taxon>
        <taxon>Sar</taxon>
        <taxon>Stramenopiles</taxon>
        <taxon>Oomycota</taxon>
        <taxon>Peronosporomycetes</taxon>
        <taxon>Peronosporales</taxon>
        <taxon>Peronosporaceae</taxon>
        <taxon>Phytophthora</taxon>
    </lineage>
</organism>
<dbReference type="Proteomes" id="UP001165083">
    <property type="component" value="Unassembled WGS sequence"/>
</dbReference>
<dbReference type="SUPFAM" id="SSF48403">
    <property type="entry name" value="Ankyrin repeat"/>
    <property type="match status" value="2"/>
</dbReference>
<evidence type="ECO:0000313" key="2">
    <source>
        <dbReference type="Proteomes" id="UP001165083"/>
    </source>
</evidence>
<sequence>MLKSVEVVLRQNELVNALECNVHLIASFLGPSRNLSLSAACAFGSIALLDWIWECSCTSIYDRTSQWSLANFLRSEPHYYRWQFAASLKVAAQRGDLAIVRWLFEHFSECEAPSSVVREAANNGHLSVLQFLYPFRKPFPSENAEDLGQRFSGLSLQNSENNNNSVYWDDAVLLTAAESGHGDVVRWLYEMEGSDLDPEHRVKLVENALRMGDFDLADTFLPMDGSTCVLDYDNLYPSPELIERMLDLGYLHWDQDLAGCAIRDLASSGHLELMQQIFLLHSPLQAYDEEDYWLEYWGDALKKACKSGELRVLEWLVSHPIGGKRCYRFDTTRYIDYLLYIAAKHGRIDVIRFLCERGAADTRGYALTRAADESRMDCAKWLLEHLLYTADYDLRYVLHQFIRHGQVELFQLLQKLSGVTSSAPRLGKRKRMPRLHLWNSFQCPIECGALNWCKENRLLDRSPTMMERAARGGHLAALKWLNTFGSKACSAKAMDDAASAGHLDVVEWLHVNRSEGCTTDAMDSAAARGHLKILQFLHAYRSEGCTKKAIKRAVDNGHLHVACWLQEHVPEHSLELTALMAYSPVFFEILLFVHVHYPHLLSEVTVHAVELAIPQQYRNRPGCHVVDWFREVTGAC</sequence>
<dbReference type="InterPro" id="IPR002110">
    <property type="entry name" value="Ankyrin_rpt"/>
</dbReference>
<comment type="caution">
    <text evidence="1">The sequence shown here is derived from an EMBL/GenBank/DDBJ whole genome shotgun (WGS) entry which is preliminary data.</text>
</comment>
<dbReference type="AlphaFoldDB" id="A0A9W6X8H1"/>
<gene>
    <name evidence="1" type="ORF">Plil01_001431500</name>
</gene>
<accession>A0A9W6X8H1</accession>
<proteinExistence type="predicted"/>
<evidence type="ECO:0000313" key="1">
    <source>
        <dbReference type="EMBL" id="GMF33591.1"/>
    </source>
</evidence>